<protein>
    <recommendedName>
        <fullName evidence="2">HTH araC/xylS-type domain-containing protein</fullName>
    </recommendedName>
</protein>
<sequence length="336" mass="38219">MLSGCLTNKTKAFNANYMASNLYTLATARGANKDKLLHGTGIFTDDFTNNRLLSAKQLLLLIQNVQHLCTGNDLAFQFGHSLVNTIDIEQPDLVAALKSASNFVGCMRVLSIINAQIFPFMSAHTFKDREHVYIVLQDSIGLRKNQRFMIEACCTALVAISKICVGRRLKFSFLFPFLRPKHIYEYEENLGSRLTFCHPMLSIKIPISELEIPCPGRHLGLNRYALKTVINKRLYKFSLMDKIRSQLRSKPNLSLPEIATLNGLSPASLKRALKDHHISFQQLVDELCCQEALYYLHIQKLKNEQSATYMRFNDVNNFRRAVKRCTGLTPSELRQA</sequence>
<dbReference type="GO" id="GO:0005829">
    <property type="term" value="C:cytosol"/>
    <property type="evidence" value="ECO:0007669"/>
    <property type="project" value="TreeGrafter"/>
</dbReference>
<evidence type="ECO:0000256" key="1">
    <source>
        <dbReference type="ARBA" id="ARBA00023125"/>
    </source>
</evidence>
<dbReference type="AlphaFoldDB" id="K6Y355"/>
<dbReference type="Gene3D" id="1.10.10.60">
    <property type="entry name" value="Homeodomain-like"/>
    <property type="match status" value="1"/>
</dbReference>
<dbReference type="OrthoDB" id="6079354at2"/>
<evidence type="ECO:0000313" key="3">
    <source>
        <dbReference type="EMBL" id="GAC27239.1"/>
    </source>
</evidence>
<dbReference type="GO" id="GO:0003700">
    <property type="term" value="F:DNA-binding transcription factor activity"/>
    <property type="evidence" value="ECO:0007669"/>
    <property type="project" value="InterPro"/>
</dbReference>
<organism evidence="3 4">
    <name type="scientific">Brumicola pallidula DSM 14239 = ACAM 615</name>
    <dbReference type="NCBI Taxonomy" id="1121922"/>
    <lineage>
        <taxon>Bacteria</taxon>
        <taxon>Pseudomonadati</taxon>
        <taxon>Pseudomonadota</taxon>
        <taxon>Gammaproteobacteria</taxon>
        <taxon>Alteromonadales</taxon>
        <taxon>Alteromonadaceae</taxon>
        <taxon>Brumicola</taxon>
    </lineage>
</organism>
<dbReference type="Pfam" id="PF12833">
    <property type="entry name" value="HTH_18"/>
    <property type="match status" value="1"/>
</dbReference>
<dbReference type="PROSITE" id="PS01124">
    <property type="entry name" value="HTH_ARAC_FAMILY_2"/>
    <property type="match status" value="1"/>
</dbReference>
<keyword evidence="4" id="KW-1185">Reference proteome</keyword>
<evidence type="ECO:0000259" key="2">
    <source>
        <dbReference type="PROSITE" id="PS01124"/>
    </source>
</evidence>
<dbReference type="PANTHER" id="PTHR47894:SF1">
    <property type="entry name" value="HTH-TYPE TRANSCRIPTIONAL REGULATOR VQSM"/>
    <property type="match status" value="1"/>
</dbReference>
<comment type="caution">
    <text evidence="3">The sequence shown here is derived from an EMBL/GenBank/DDBJ whole genome shotgun (WGS) entry which is preliminary data.</text>
</comment>
<dbReference type="Proteomes" id="UP000006251">
    <property type="component" value="Unassembled WGS sequence"/>
</dbReference>
<name>K6Y355_9ALTE</name>
<reference evidence="4" key="1">
    <citation type="journal article" date="2014" name="Environ. Microbiol.">
        <title>Comparative genomics of the marine bacterial genus Glaciecola reveals the high degree of genomic diversity and genomic characteristic for cold adaptation.</title>
        <authorList>
            <person name="Qin Q.L."/>
            <person name="Xie B.B."/>
            <person name="Yu Y."/>
            <person name="Shu Y.L."/>
            <person name="Rong J.C."/>
            <person name="Zhang Y.J."/>
            <person name="Zhao D.L."/>
            <person name="Chen X.L."/>
            <person name="Zhang X.Y."/>
            <person name="Chen B."/>
            <person name="Zhou B.C."/>
            <person name="Zhang Y.Z."/>
        </authorList>
    </citation>
    <scope>NUCLEOTIDE SEQUENCE [LARGE SCALE GENOMIC DNA]</scope>
    <source>
        <strain evidence="4">ACAM 615</strain>
    </source>
</reference>
<dbReference type="InterPro" id="IPR018060">
    <property type="entry name" value="HTH_AraC"/>
</dbReference>
<proteinExistence type="predicted"/>
<keyword evidence="1" id="KW-0238">DNA-binding</keyword>
<dbReference type="EMBL" id="BAEQ01000009">
    <property type="protein sequence ID" value="GAC27239.1"/>
    <property type="molecule type" value="Genomic_DNA"/>
</dbReference>
<dbReference type="GO" id="GO:0000976">
    <property type="term" value="F:transcription cis-regulatory region binding"/>
    <property type="evidence" value="ECO:0007669"/>
    <property type="project" value="TreeGrafter"/>
</dbReference>
<accession>K6Y355</accession>
<dbReference type="PANTHER" id="PTHR47894">
    <property type="entry name" value="HTH-TYPE TRANSCRIPTIONAL REGULATOR GADX"/>
    <property type="match status" value="1"/>
</dbReference>
<dbReference type="STRING" id="1121922.GCA_000428905_02934"/>
<gene>
    <name evidence="3" type="ORF">GPAL_0359</name>
</gene>
<evidence type="ECO:0000313" key="4">
    <source>
        <dbReference type="Proteomes" id="UP000006251"/>
    </source>
</evidence>
<dbReference type="SMART" id="SM00342">
    <property type="entry name" value="HTH_ARAC"/>
    <property type="match status" value="1"/>
</dbReference>
<dbReference type="RefSeq" id="WP_006008610.1">
    <property type="nucleotide sequence ID" value="NZ_AUAV01000016.1"/>
</dbReference>
<feature type="domain" description="HTH araC/xylS-type" evidence="2">
    <location>
        <begin position="237"/>
        <end position="336"/>
    </location>
</feature>